<dbReference type="EMBL" id="JAPFFM010000012">
    <property type="protein sequence ID" value="KAJ6727976.1"/>
    <property type="molecule type" value="Genomic_DNA"/>
</dbReference>
<dbReference type="Proteomes" id="UP001151752">
    <property type="component" value="Chromosome 11"/>
</dbReference>
<protein>
    <submittedName>
        <fullName evidence="1">Uncharacterized protein</fullName>
    </submittedName>
</protein>
<evidence type="ECO:0000313" key="2">
    <source>
        <dbReference type="Proteomes" id="UP001151752"/>
    </source>
</evidence>
<sequence>MMMPKQSPSFSPILFRSIIRRRVQIMENKDKRIKFKSCIDCPCIEKKIISTIT</sequence>
<evidence type="ECO:0000313" key="1">
    <source>
        <dbReference type="EMBL" id="KAJ6727976.1"/>
    </source>
</evidence>
<gene>
    <name evidence="1" type="ORF">OIU74_006092</name>
</gene>
<organism evidence="1 2">
    <name type="scientific">Salix koriyanagi</name>
    <dbReference type="NCBI Taxonomy" id="2511006"/>
    <lineage>
        <taxon>Eukaryota</taxon>
        <taxon>Viridiplantae</taxon>
        <taxon>Streptophyta</taxon>
        <taxon>Embryophyta</taxon>
        <taxon>Tracheophyta</taxon>
        <taxon>Spermatophyta</taxon>
        <taxon>Magnoliopsida</taxon>
        <taxon>eudicotyledons</taxon>
        <taxon>Gunneridae</taxon>
        <taxon>Pentapetalae</taxon>
        <taxon>rosids</taxon>
        <taxon>fabids</taxon>
        <taxon>Malpighiales</taxon>
        <taxon>Salicaceae</taxon>
        <taxon>Saliceae</taxon>
        <taxon>Salix</taxon>
    </lineage>
</organism>
<proteinExistence type="predicted"/>
<reference evidence="1" key="2">
    <citation type="journal article" date="2023" name="Int. J. Mol. Sci.">
        <title>De Novo Assembly and Annotation of 11 Diverse Shrub Willow (Salix) Genomes Reveals Novel Gene Organization in Sex-Linked Regions.</title>
        <authorList>
            <person name="Hyden B."/>
            <person name="Feng K."/>
            <person name="Yates T.B."/>
            <person name="Jawdy S."/>
            <person name="Cereghino C."/>
            <person name="Smart L.B."/>
            <person name="Muchero W."/>
        </authorList>
    </citation>
    <scope>NUCLEOTIDE SEQUENCE</scope>
    <source>
        <tissue evidence="1">Shoot tip</tissue>
    </source>
</reference>
<reference evidence="1" key="1">
    <citation type="submission" date="2022-11" db="EMBL/GenBank/DDBJ databases">
        <authorList>
            <person name="Hyden B.L."/>
            <person name="Feng K."/>
            <person name="Yates T."/>
            <person name="Jawdy S."/>
            <person name="Smart L.B."/>
            <person name="Muchero W."/>
        </authorList>
    </citation>
    <scope>NUCLEOTIDE SEQUENCE</scope>
    <source>
        <tissue evidence="1">Shoot tip</tissue>
    </source>
</reference>
<keyword evidence="2" id="KW-1185">Reference proteome</keyword>
<accession>A0A9Q0ZB56</accession>
<name>A0A9Q0ZB56_9ROSI</name>
<dbReference type="AlphaFoldDB" id="A0A9Q0ZB56"/>
<comment type="caution">
    <text evidence="1">The sequence shown here is derived from an EMBL/GenBank/DDBJ whole genome shotgun (WGS) entry which is preliminary data.</text>
</comment>